<comment type="caution">
    <text evidence="1">The sequence shown here is derived from an EMBL/GenBank/DDBJ whole genome shotgun (WGS) entry which is preliminary data.</text>
</comment>
<protein>
    <recommendedName>
        <fullName evidence="3">Tail assembly chaperone</fullName>
    </recommendedName>
</protein>
<gene>
    <name evidence="1" type="ORF">LMG26411_00122</name>
</gene>
<sequence length="131" mass="14776">MTMKIRASGGTIKEKVKVERRNDFGKFETFEFVGEFRRLDRPERLALASAHKEYVDALPETMSELDKVSAAADDYVKRWMVGFEDVVDEAGNAFPFSPENLLALIADPEVLAGVRLAIDRVVEIKALRTKN</sequence>
<proteinExistence type="predicted"/>
<reference evidence="1 2" key="1">
    <citation type="submission" date="2021-03" db="EMBL/GenBank/DDBJ databases">
        <authorList>
            <person name="Peeters C."/>
        </authorList>
    </citation>
    <scope>NUCLEOTIDE SEQUENCE [LARGE SCALE GENOMIC DNA]</scope>
    <source>
        <strain evidence="1 2">LMG 26411</strain>
    </source>
</reference>
<dbReference type="Proteomes" id="UP000672657">
    <property type="component" value="Unassembled WGS sequence"/>
</dbReference>
<evidence type="ECO:0000313" key="1">
    <source>
        <dbReference type="EMBL" id="CAG2129129.1"/>
    </source>
</evidence>
<organism evidence="1 2">
    <name type="scientific">Cupriavidus numazuensis</name>
    <dbReference type="NCBI Taxonomy" id="221992"/>
    <lineage>
        <taxon>Bacteria</taxon>
        <taxon>Pseudomonadati</taxon>
        <taxon>Pseudomonadota</taxon>
        <taxon>Betaproteobacteria</taxon>
        <taxon>Burkholderiales</taxon>
        <taxon>Burkholderiaceae</taxon>
        <taxon>Cupriavidus</taxon>
    </lineage>
</organism>
<dbReference type="RefSeq" id="WP_211951373.1">
    <property type="nucleotide sequence ID" value="NZ_CAJPVI010000001.1"/>
</dbReference>
<dbReference type="EMBL" id="CAJPVI010000001">
    <property type="protein sequence ID" value="CAG2129129.1"/>
    <property type="molecule type" value="Genomic_DNA"/>
</dbReference>
<keyword evidence="2" id="KW-1185">Reference proteome</keyword>
<accession>A0ABM8T9G6</accession>
<name>A0ABM8T9G6_9BURK</name>
<evidence type="ECO:0000313" key="2">
    <source>
        <dbReference type="Proteomes" id="UP000672657"/>
    </source>
</evidence>
<evidence type="ECO:0008006" key="3">
    <source>
        <dbReference type="Google" id="ProtNLM"/>
    </source>
</evidence>